<dbReference type="PROSITE" id="PS50048">
    <property type="entry name" value="ZN2_CY6_FUNGAL_2"/>
    <property type="match status" value="1"/>
</dbReference>
<evidence type="ECO:0000256" key="2">
    <source>
        <dbReference type="SAM" id="MobiDB-lite"/>
    </source>
</evidence>
<dbReference type="GO" id="GO:0000981">
    <property type="term" value="F:DNA-binding transcription factor activity, RNA polymerase II-specific"/>
    <property type="evidence" value="ECO:0007669"/>
    <property type="project" value="InterPro"/>
</dbReference>
<evidence type="ECO:0000313" key="4">
    <source>
        <dbReference type="EMBL" id="KAF5536172.1"/>
    </source>
</evidence>
<dbReference type="Proteomes" id="UP000574317">
    <property type="component" value="Unassembled WGS sequence"/>
</dbReference>
<evidence type="ECO:0000259" key="3">
    <source>
        <dbReference type="PROSITE" id="PS50048"/>
    </source>
</evidence>
<keyword evidence="1" id="KW-0539">Nucleus</keyword>
<dbReference type="InterPro" id="IPR036864">
    <property type="entry name" value="Zn2-C6_fun-type_DNA-bd_sf"/>
</dbReference>
<dbReference type="Gene3D" id="4.10.240.10">
    <property type="entry name" value="Zn(2)-C6 fungal-type DNA-binding domain"/>
    <property type="match status" value="1"/>
</dbReference>
<evidence type="ECO:0000256" key="1">
    <source>
        <dbReference type="ARBA" id="ARBA00023242"/>
    </source>
</evidence>
<dbReference type="Pfam" id="PF00172">
    <property type="entry name" value="Zn_clus"/>
    <property type="match status" value="1"/>
</dbReference>
<evidence type="ECO:0000313" key="5">
    <source>
        <dbReference type="Proteomes" id="UP000574317"/>
    </source>
</evidence>
<dbReference type="SUPFAM" id="SSF57701">
    <property type="entry name" value="Zn2/Cys6 DNA-binding domain"/>
    <property type="match status" value="1"/>
</dbReference>
<protein>
    <submittedName>
        <fullName evidence="4">Transcriptional regulatory</fullName>
    </submittedName>
</protein>
<gene>
    <name evidence="4" type="ORF">FNAPI_11840</name>
</gene>
<sequence>MVSQNCYSTDPRRYGPSRVNIFSYPERRGAAYPIHPDTRTTIMSERDDDVTPQRKRIAVAVSANFPHPFLTWCVCGRCRKRKIRCSGDTGNGGPCTNCKNAGHEPCQFLRVASHEAPIVKSESFNYSLDASRQYQARGSSAISSLPSTAPAYADGMPSYTSDPFVYRTPTAYGYGAKPYCPLATWGHGYADDQSYYNNMYQAPYSSVHESDYAMSHRIAPGTTGKSALCVDMEPNYAYSGPNSVTSLVHRPAPVTTDSASLAYQTMMPDSTKSLGYQNLPTDSKSLGFQNMAASVNVGDRLLPAPVGRTALPNSMGSSYKNDSGSSIYSSSSKSSQASTSDTSPVSSTSEAPSSYTSYESSSMSSTSGCLPSYPANFAHQYGRQSNDYYSCTGPSDASVLGQTDSMRPGSEMTYRYIDTTSSVTAAPPTTARRDMPTLNSGGISSFPLGHSNTHYMTHQSAAYMMPPGDLGSVGTDTAADSYRKATGTLRA</sequence>
<organism evidence="4 5">
    <name type="scientific">Fusarium napiforme</name>
    <dbReference type="NCBI Taxonomy" id="42672"/>
    <lineage>
        <taxon>Eukaryota</taxon>
        <taxon>Fungi</taxon>
        <taxon>Dikarya</taxon>
        <taxon>Ascomycota</taxon>
        <taxon>Pezizomycotina</taxon>
        <taxon>Sordariomycetes</taxon>
        <taxon>Hypocreomycetidae</taxon>
        <taxon>Hypocreales</taxon>
        <taxon>Nectriaceae</taxon>
        <taxon>Fusarium</taxon>
        <taxon>Fusarium fujikuroi species complex</taxon>
    </lineage>
</organism>
<keyword evidence="5" id="KW-1185">Reference proteome</keyword>
<comment type="caution">
    <text evidence="4">The sequence shown here is derived from an EMBL/GenBank/DDBJ whole genome shotgun (WGS) entry which is preliminary data.</text>
</comment>
<dbReference type="CDD" id="cd00067">
    <property type="entry name" value="GAL4"/>
    <property type="match status" value="1"/>
</dbReference>
<reference evidence="4 5" key="1">
    <citation type="submission" date="2020-05" db="EMBL/GenBank/DDBJ databases">
        <title>Identification and distribution of gene clusters putatively required for synthesis of sphingolipid metabolism inhibitors in phylogenetically diverse species of the filamentous fungus Fusarium.</title>
        <authorList>
            <person name="Kim H.-S."/>
            <person name="Busman M."/>
            <person name="Brown D.W."/>
            <person name="Divon H."/>
            <person name="Uhlig S."/>
            <person name="Proctor R.H."/>
        </authorList>
    </citation>
    <scope>NUCLEOTIDE SEQUENCE [LARGE SCALE GENOMIC DNA]</scope>
    <source>
        <strain evidence="4 5">NRRL 25196</strain>
    </source>
</reference>
<proteinExistence type="predicted"/>
<feature type="compositionally biased region" description="Low complexity" evidence="2">
    <location>
        <begin position="314"/>
        <end position="361"/>
    </location>
</feature>
<feature type="domain" description="Zn(2)-C6 fungal-type" evidence="3">
    <location>
        <begin position="74"/>
        <end position="108"/>
    </location>
</feature>
<dbReference type="GO" id="GO:0008270">
    <property type="term" value="F:zinc ion binding"/>
    <property type="evidence" value="ECO:0007669"/>
    <property type="project" value="InterPro"/>
</dbReference>
<dbReference type="InterPro" id="IPR001138">
    <property type="entry name" value="Zn2Cys6_DnaBD"/>
</dbReference>
<name>A0A8H5IHR7_9HYPO</name>
<dbReference type="AlphaFoldDB" id="A0A8H5IHR7"/>
<accession>A0A8H5IHR7</accession>
<feature type="region of interest" description="Disordered" evidence="2">
    <location>
        <begin position="308"/>
        <end position="361"/>
    </location>
</feature>
<dbReference type="EMBL" id="JAAOAO010000571">
    <property type="protein sequence ID" value="KAF5536172.1"/>
    <property type="molecule type" value="Genomic_DNA"/>
</dbReference>